<dbReference type="PROSITE" id="PS50144">
    <property type="entry name" value="MATH"/>
    <property type="match status" value="1"/>
</dbReference>
<organism evidence="4 5">
    <name type="scientific">Punica granatum</name>
    <name type="common">Pomegranate</name>
    <dbReference type="NCBI Taxonomy" id="22663"/>
    <lineage>
        <taxon>Eukaryota</taxon>
        <taxon>Viridiplantae</taxon>
        <taxon>Streptophyta</taxon>
        <taxon>Embryophyta</taxon>
        <taxon>Tracheophyta</taxon>
        <taxon>Spermatophyta</taxon>
        <taxon>Magnoliopsida</taxon>
        <taxon>eudicotyledons</taxon>
        <taxon>Gunneridae</taxon>
        <taxon>Pentapetalae</taxon>
        <taxon>rosids</taxon>
        <taxon>malvids</taxon>
        <taxon>Myrtales</taxon>
        <taxon>Lythraceae</taxon>
        <taxon>Punica</taxon>
    </lineage>
</organism>
<keyword evidence="1 2" id="KW-0175">Coiled coil</keyword>
<dbReference type="CDD" id="cd00121">
    <property type="entry name" value="MATH"/>
    <property type="match status" value="1"/>
</dbReference>
<evidence type="ECO:0000256" key="2">
    <source>
        <dbReference type="SAM" id="Coils"/>
    </source>
</evidence>
<dbReference type="GeneID" id="116193984"/>
<dbReference type="InterPro" id="IPR002083">
    <property type="entry name" value="MATH/TRAF_dom"/>
</dbReference>
<evidence type="ECO:0000313" key="5">
    <source>
        <dbReference type="Proteomes" id="UP000197138"/>
    </source>
</evidence>
<name>A0A218X239_PUNGR</name>
<gene>
    <name evidence="7" type="primary">LOC116193984</name>
    <name evidence="4" type="ORF">CDL15_Pgr003165</name>
</gene>
<dbReference type="InterPro" id="IPR050804">
    <property type="entry name" value="MCC"/>
</dbReference>
<dbReference type="PANTHER" id="PTHR46236:SF35">
    <property type="entry name" value="MATH DOMAIN-CONTAINING PROTEIN"/>
    <property type="match status" value="1"/>
</dbReference>
<dbReference type="OrthoDB" id="289038at2759"/>
<reference evidence="7" key="4">
    <citation type="submission" date="2025-04" db="UniProtKB">
        <authorList>
            <consortium name="RefSeq"/>
        </authorList>
    </citation>
    <scope>IDENTIFICATION</scope>
    <source>
        <tissue evidence="7">Leaf</tissue>
    </source>
</reference>
<reference evidence="4" key="2">
    <citation type="submission" date="2017-06" db="EMBL/GenBank/DDBJ databases">
        <title>The pomegranate genome and the genomics of punicalagin biosynthesis.</title>
        <authorList>
            <person name="Xu C."/>
        </authorList>
    </citation>
    <scope>NUCLEOTIDE SEQUENCE [LARGE SCALE GENOMIC DNA]</scope>
    <source>
        <tissue evidence="4">Fresh leaf</tissue>
    </source>
</reference>
<proteinExistence type="predicted"/>
<dbReference type="Pfam" id="PF22486">
    <property type="entry name" value="MATH_2"/>
    <property type="match status" value="1"/>
</dbReference>
<dbReference type="Proteomes" id="UP000197138">
    <property type="component" value="Unassembled WGS sequence"/>
</dbReference>
<protein>
    <submittedName>
        <fullName evidence="7">MATH domain and coiled-coil domain-containing protein At3g58270-like</fullName>
    </submittedName>
</protein>
<evidence type="ECO:0000313" key="4">
    <source>
        <dbReference type="EMBL" id="OWM78994.1"/>
    </source>
</evidence>
<dbReference type="InterPro" id="IPR008974">
    <property type="entry name" value="TRAF-like"/>
</dbReference>
<keyword evidence="6" id="KW-1185">Reference proteome</keyword>
<reference evidence="6" key="3">
    <citation type="journal article" date="2020" name="Plant Biotechnol. J.">
        <title>The pomegranate (Punica granatum L.) draft genome dissects genetic divergence between soft- and hard-seeded cultivars.</title>
        <authorList>
            <person name="Luo X."/>
            <person name="Li H."/>
            <person name="Wu Z."/>
            <person name="Yao W."/>
            <person name="Zhao P."/>
            <person name="Cao D."/>
            <person name="Yu H."/>
            <person name="Li K."/>
            <person name="Poudel K."/>
            <person name="Zhao D."/>
            <person name="Zhang F."/>
            <person name="Xia X."/>
            <person name="Chen L."/>
            <person name="Wang Q."/>
            <person name="Jing D."/>
            <person name="Cao S."/>
        </authorList>
    </citation>
    <scope>NUCLEOTIDE SEQUENCE [LARGE SCALE GENOMIC DNA]</scope>
</reference>
<dbReference type="AlphaFoldDB" id="A0A218X239"/>
<dbReference type="PANTHER" id="PTHR46236">
    <property type="entry name" value="TRAF-LIKE SUPERFAMILY PROTEIN"/>
    <property type="match status" value="1"/>
</dbReference>
<evidence type="ECO:0000259" key="3">
    <source>
        <dbReference type="PROSITE" id="PS50144"/>
    </source>
</evidence>
<feature type="domain" description="MATH" evidence="3">
    <location>
        <begin position="8"/>
        <end position="137"/>
    </location>
</feature>
<evidence type="ECO:0000313" key="7">
    <source>
        <dbReference type="RefSeq" id="XP_031378582.1"/>
    </source>
</evidence>
<dbReference type="Gene3D" id="2.60.210.10">
    <property type="entry name" value="Apoptosis, Tumor Necrosis Factor Receptor Associated Protein 2, Chain A"/>
    <property type="match status" value="1"/>
</dbReference>
<reference evidence="5" key="1">
    <citation type="journal article" date="2017" name="Plant J.">
        <title>The pomegranate (Punica granatum L.) genome and the genomics of punicalagin biosynthesis.</title>
        <authorList>
            <person name="Qin G."/>
            <person name="Xu C."/>
            <person name="Ming R."/>
            <person name="Tang H."/>
            <person name="Guyot R."/>
            <person name="Kramer E.M."/>
            <person name="Hu Y."/>
            <person name="Yi X."/>
            <person name="Qi Y."/>
            <person name="Xu X."/>
            <person name="Gao Z."/>
            <person name="Pan H."/>
            <person name="Jian J."/>
            <person name="Tian Y."/>
            <person name="Yue Z."/>
            <person name="Xu Y."/>
        </authorList>
    </citation>
    <scope>NUCLEOTIDE SEQUENCE [LARGE SCALE GENOMIC DNA]</scope>
    <source>
        <strain evidence="5">cv. Dabenzi</strain>
    </source>
</reference>
<evidence type="ECO:0000256" key="1">
    <source>
        <dbReference type="ARBA" id="ARBA00023054"/>
    </source>
</evidence>
<dbReference type="SMART" id="SM00061">
    <property type="entry name" value="MATH"/>
    <property type="match status" value="1"/>
</dbReference>
<accession>A0A218X239</accession>
<evidence type="ECO:0000313" key="6">
    <source>
        <dbReference type="Proteomes" id="UP000515151"/>
    </source>
</evidence>
<dbReference type="Proteomes" id="UP000515151">
    <property type="component" value="Chromosome 2"/>
</dbReference>
<dbReference type="SUPFAM" id="SSF49599">
    <property type="entry name" value="TRAF domain-like"/>
    <property type="match status" value="1"/>
</dbReference>
<dbReference type="EMBL" id="MTKT01002492">
    <property type="protein sequence ID" value="OWM78994.1"/>
    <property type="molecule type" value="Genomic_DNA"/>
</dbReference>
<feature type="coiled-coil region" evidence="2">
    <location>
        <begin position="292"/>
        <end position="372"/>
    </location>
</feature>
<dbReference type="RefSeq" id="XP_031378582.1">
    <property type="nucleotide sequence ID" value="XM_031522722.1"/>
</dbReference>
<sequence>MEDQKPALGRFTWKVMNFSKLTDQKYYSDIFAVDGCKCLLSRQILIYPKGSSEGFFSIYLKVADHETLPIGWSREVSFSLTIINQNCGAHSTKHGGQCNFNQQTSCLGFSSFKHLNELHDLTKGFLVNDTLVVEAEVIVNKATPPVGFHLSLPQRSPQHAAVQANEFESYLTGLEDFIKSTTKTGGSSSDCRTPSSEEVEKAKNLLKECLSDFFELSIKDKLLAALVTLSSAKSGLSSEQKRSIQTFWANFDDFFSDYLTCEEDEFRFELHRFGTEQMLCAMKRNRETHVLYKKLLDNLSKNEEELDRKLQEVKSKKRKLMSDWKVLMTESEEAKLRYTTHEKKLEEAEERRRRAEERRARLNAVWSNLKAQFT</sequence>